<evidence type="ECO:0000256" key="4">
    <source>
        <dbReference type="ARBA" id="ARBA00022786"/>
    </source>
</evidence>
<sequence length="3151" mass="355191">MDSENEILAKVFSHIALPPKLPGRRERDDEALAVDHDMILRMLQALAILQEDEEEGPRSAWGVVEKSLRLCNFLNSTGYVNKAAFRKSLQQLTVDNPIILHVAQQNACLIIRNPRDHVDVVTFEAFEASPQAEPTLAAAGALECDFPGLAVSLPVHEFDDPIFQDSLCSFIEKASLEAIDEFSAKRTKAGVEVSERRDTTDPAIITRFLMTLLEVNGRRECPPVLRKRVKDDVCWDHAELPWRRQPLWLVLRVCVRWLLTQSLDETVGRMQYKCFMCLIMARLLMDGAARLEPEKCDFLKKKLCRRLVKLEMEKDRCSGSVRDAYSKGLALVGKTCQPALDHASQVARTRWDTFKSQTQRTIPLLPGRADEGDLRLTLPNSAAYFRGLSHPLDRAGFHVGDGLALQKAVERTNTGQFSCFTRRYVTLAQLETCFEAETPIPTKQAQCERLCMDLARQMEQYMAVAADAYDGDPEQMSIGILNLMDLWVHMDQCATVVYPLLLDYRPWIRAESLDVLLLSERRHLQRLQKVQLYLVDREERAQADATTIFAGPSPGSFADRFFTLPAAANLRALEQRIADASEVARAAKEKELDKVNAQYQSLTEQMAMSACTQRQNPDGTHKIQGCTHCYHVRCRRRLRIEVHEDFLPSLSAERRTVIFELDPPRTFAVYRSVTWNLIARFCLPTRPQEQEPMVLLRAYSPLSDFDVPKSDHLTLASKAKSFLGTHYKSYKLPIKPGKILLSLPLRFEYYDSQRGIWLRDGPPSPNFSHLFANYFVDHFQPLGKEIAVAFASGLGGPSSYEVVASSSECPAGVSLQEFTAQQALMGGITRRWLAMLVEFSSSNLNFGLQSTMVLFRFLALQTGPRRDDDELRAIHCIFRDESFCRQLANQVHHHLRIITANWRETSYMETLLTVAVRLCTLGCAVALPSSLKLLGDIRHATLTWVRMLRSEARRAREVDAAERAARYCFLSAILCRRTFVLLGHEDHQLDSSGFQAFVEATLALQESLMVDMDHFSDITRSMLVRDIKMSYALRQPLLDMVGEHPSALGDAINAVWPGSTGSRRVYDGWHFLSHPHDDWVTSTVESDSDSPRQTVHYHLLEGHLLVDGHAMGKLPSDLRDSAILKELFGNQRLVAFPSNKPGLNYILAADQEGYEIHLGYRRQGLVVRAFRDQQVLELVPRNVFGTGTTLDLPGPLIGDCVHWLDVHTGTLEIRKHPHIWKGSSWVVDVGQRRAARRRATLVDPHGGLAQMIAHIFRDFEDTHMLTITQPTTGPLTVELKRMDLTFHVNRKGFLQCRQLAAEVDPNQDAGTFYGLQSMLVLRNAFDRSQRSIITTIGKASYRRHDMHVLVQLQNTGSYAQYKIDAVLGRLRSASEPRLLYNKIQLHALTSSFVPDPLTGRTGAEEALRGLRAADSQPWSSLSPACHDILSAIAALAPRREYYPADRKVQQTVVWDPQLTVAIQHDAYPLAVEPILIQSEQLALFHAQLPGAVTTPRSTVSFLCQRAILRRSLHERVDTPLRDPDPCPDTPYIARDRWSHCQRRIHVREIVYRLRSRVAHLPLTLDLHQMLRKWPVIGGFGSPFVVNLLGDALDLDLSGVWGKLVQLSRTCRAQDMYHLMFQLGLIAFGKMVNMETVRLLAVFFIIKELQSVPMPDYASFAGYEKAQEPQADDLSQMARLSCQPFPESRASRRNPTARAGTRRRVLTREEHELACSVECDNFATRLMSQWPCEEPSVDGLDLRFLDPARALEAIRPEWSRLYKNFRLSECLETCDNILARYRRAEVAIPPPRALGDSGTLWRGPPLSRIIPILGEDLVDQSALPHGLELPSSSRPNGLAKCPFDEPRVEGQSLCKTPEVEELETIVASLVGSRCPVKSQYGHDLKQSAAALKAKEDCVVRRVSPHVEFAEGVRWLNGELRRAQGVVDHCRDFVARSLSRGDPRHPWLHQSDLWPCTAPFPLLQQLNTSRRCRYGPGMKNALISLGMAITRLQQLIRMKEALAKNDTERLAQEHRNSGHQNWSPVEFQDWLLLEIDSDVMIREVQVTVAREMIAPRSGSNSVLQMNMGQGKTSMIMPMIAVALAGGSLLTRVFVPKALLAQTAQVFRSRLGGILDRAVTHIPFSRRTPTTPDMIGVFQKLHENMRRGSGIILGIPEHALSFKLTGLQRLSDGRLSEAADMMQVEEWLGTVCRDILDECDYTLAVRTQLVFPNGSQMTVDGHPGRWELTLQLLGQVSHHARGLGRELPQSIQVVERAESAFPILHFLRPDAEEALVDRIVREICHGPASMLALEECSPLQRDAVQSFLSHQHVDPAVVATVLSVSERVEVQKGLYLLRGLLAHGILLLCLKKRWNVRYGLHPGRDPMAVPFYGKGVPSDQAEWGQPDVAILFTCLAFYHEGLTAPQFRQSLDMVLRSDDPAPEYDRWTQSAASLPEPLRHWNIVNVDDAGQMAELWRCLRFTTATINHYLTRWVFPIHAKQFGTKMQASAWDLPLDPPAASPAMQAPHPGLTTGFSGTNDNRRLLPLSIQQEDLPGLAHTNAEVLTYLLQRRNRQYVRVVPQAPQAGAYISVMDVLRTIKQQRTRLLIDAGALILEMGNQAFAKTWLQVDDDATAAVYFGSDDQPWVQYRTGKTIPLVASPFVDNLEKCLVYLDEAHTRGTDLKLPPLARGAVTLGLQQTKDHTVQAAMRLRQLGSTQSIVFLAPPEVHQSILDSRSLPADDGLDSSDVVRWLIDQTCLNNQELLPLHYAQGLDFCHRKQAAITYHDAWSNSRHRDSLLAVVQQPEKVALEQIYHAHPREEVPSFASGPLALPSDKRLRAFTQHILRNRDNIHNTSHSLIGTALDEVEQEREMAYEVEEQREIERPDRFRALAFPGLHPAIRAWIESGEFDPSAFVLASVMLQSTQLAARQRLDLSSLLRRLYVSPEFMRTVEVDGGQDYDSFTRPVHWVLFSTLSDSFLVVVPEEAEMLISLIRERPPPNIHLMTYVAAVTKRMLSSDSLNFYLLPRVSANWSPPSWLSLELGFLAGRLYFQYNEYRDILDCLGHTNGTDNPRDRRAPSLAPSAATSPLGFLLEWLAIRRQGQDVSNTPMGYVCRGWDLHAEHAFFQTATPGAPENTLVFPLDSCLKNDEYYESEDDDHILGVESDGGSEDDV</sequence>
<dbReference type="InterPro" id="IPR022099">
    <property type="entry name" value="DUF3638"/>
</dbReference>
<dbReference type="InterPro" id="IPR027417">
    <property type="entry name" value="P-loop_NTPase"/>
</dbReference>
<dbReference type="GO" id="GO:0004843">
    <property type="term" value="F:cysteine-type deubiquitinase activity"/>
    <property type="evidence" value="ECO:0007669"/>
    <property type="project" value="UniProtKB-EC"/>
</dbReference>
<proteinExistence type="predicted"/>
<evidence type="ECO:0000256" key="6">
    <source>
        <dbReference type="ARBA" id="ARBA00022807"/>
    </source>
</evidence>
<reference evidence="11" key="1">
    <citation type="journal article" date="2019" name="Beilstein J. Org. Chem.">
        <title>Nanangenines: drimane sesquiterpenoids as the dominant metabolite cohort of a novel Australian fungus, Aspergillus nanangensis.</title>
        <authorList>
            <person name="Lacey H.J."/>
            <person name="Gilchrist C.L.M."/>
            <person name="Crombie A."/>
            <person name="Kalaitzis J.A."/>
            <person name="Vuong D."/>
            <person name="Rutledge P.J."/>
            <person name="Turner P."/>
            <person name="Pitt J.I."/>
            <person name="Lacey E."/>
            <person name="Chooi Y.H."/>
            <person name="Piggott A.M."/>
        </authorList>
    </citation>
    <scope>NUCLEOTIDE SEQUENCE</scope>
    <source>
        <strain evidence="11">MST-FP2251</strain>
    </source>
</reference>
<dbReference type="PANTHER" id="PTHR13367">
    <property type="entry name" value="UBIQUITIN THIOESTERASE"/>
    <property type="match status" value="1"/>
</dbReference>
<evidence type="ECO:0000256" key="5">
    <source>
        <dbReference type="ARBA" id="ARBA00022801"/>
    </source>
</evidence>
<evidence type="ECO:0000256" key="1">
    <source>
        <dbReference type="ARBA" id="ARBA00000707"/>
    </source>
</evidence>
<evidence type="ECO:0000313" key="11">
    <source>
        <dbReference type="EMBL" id="KAF9883007.1"/>
    </source>
</evidence>
<dbReference type="SUPFAM" id="SSF52540">
    <property type="entry name" value="P-loop containing nucleoside triphosphate hydrolases"/>
    <property type="match status" value="1"/>
</dbReference>
<feature type="domain" description="DUF3645" evidence="9">
    <location>
        <begin position="2358"/>
        <end position="2390"/>
    </location>
</feature>
<keyword evidence="6" id="KW-0788">Thiol protease</keyword>
<dbReference type="InterPro" id="IPR046541">
    <property type="entry name" value="DUF6606"/>
</dbReference>
<keyword evidence="12" id="KW-1185">Reference proteome</keyword>
<dbReference type="EMBL" id="VCAU01000193">
    <property type="protein sequence ID" value="KAF9883007.1"/>
    <property type="molecule type" value="Genomic_DNA"/>
</dbReference>
<dbReference type="Pfam" id="PF12340">
    <property type="entry name" value="DUF3638"/>
    <property type="match status" value="1"/>
</dbReference>
<dbReference type="GO" id="GO:0006508">
    <property type="term" value="P:proteolysis"/>
    <property type="evidence" value="ECO:0007669"/>
    <property type="project" value="UniProtKB-KW"/>
</dbReference>
<dbReference type="Gene3D" id="3.40.50.300">
    <property type="entry name" value="P-loop containing nucleotide triphosphate hydrolases"/>
    <property type="match status" value="1"/>
</dbReference>
<keyword evidence="5" id="KW-0378">Hydrolase</keyword>
<protein>
    <recommendedName>
        <fullName evidence="2">ubiquitinyl hydrolase 1</fullName>
        <ecNumber evidence="2">3.4.19.12</ecNumber>
    </recommendedName>
</protein>
<keyword evidence="4" id="KW-0833">Ubl conjugation pathway</keyword>
<feature type="domain" description="DUF3638" evidence="8">
    <location>
        <begin position="2017"/>
        <end position="2239"/>
    </location>
</feature>
<gene>
    <name evidence="11" type="ORF">FE257_004347</name>
</gene>
<keyword evidence="7" id="KW-0175">Coiled coil</keyword>
<dbReference type="Pfam" id="PF12359">
    <property type="entry name" value="DUF3645"/>
    <property type="match status" value="1"/>
</dbReference>
<comment type="catalytic activity">
    <reaction evidence="1">
        <text>Thiol-dependent hydrolysis of ester, thioester, amide, peptide and isopeptide bonds formed by the C-terminal Gly of ubiquitin (a 76-residue protein attached to proteins as an intracellular targeting signal).</text>
        <dbReference type="EC" id="3.4.19.12"/>
    </reaction>
</comment>
<dbReference type="Pfam" id="PF20255">
    <property type="entry name" value="DUF6606"/>
    <property type="match status" value="1"/>
</dbReference>
<accession>A0AAD4CC03</accession>
<feature type="domain" description="DUF6606" evidence="10">
    <location>
        <begin position="11"/>
        <end position="284"/>
    </location>
</feature>
<evidence type="ECO:0000259" key="9">
    <source>
        <dbReference type="Pfam" id="PF12359"/>
    </source>
</evidence>
<comment type="caution">
    <text evidence="11">The sequence shown here is derived from an EMBL/GenBank/DDBJ whole genome shotgun (WGS) entry which is preliminary data.</text>
</comment>
<dbReference type="Proteomes" id="UP001194746">
    <property type="component" value="Unassembled WGS sequence"/>
</dbReference>
<evidence type="ECO:0000256" key="2">
    <source>
        <dbReference type="ARBA" id="ARBA00012759"/>
    </source>
</evidence>
<dbReference type="InterPro" id="IPR051346">
    <property type="entry name" value="OTU_Deubiquitinase"/>
</dbReference>
<dbReference type="EC" id="3.4.19.12" evidence="2"/>
<name>A0AAD4CC03_ASPNN</name>
<feature type="coiled-coil region" evidence="7">
    <location>
        <begin position="570"/>
        <end position="605"/>
    </location>
</feature>
<dbReference type="InterPro" id="IPR022105">
    <property type="entry name" value="DUF3645"/>
</dbReference>
<dbReference type="PANTHER" id="PTHR13367:SF33">
    <property type="entry name" value="P-LOOP CONTAINING NUCLEOSIDE TRIPHOSPHATE HYDROLASE PROTEIN"/>
    <property type="match status" value="1"/>
</dbReference>
<keyword evidence="3" id="KW-0645">Protease</keyword>
<evidence type="ECO:0000259" key="8">
    <source>
        <dbReference type="Pfam" id="PF12340"/>
    </source>
</evidence>
<evidence type="ECO:0000259" key="10">
    <source>
        <dbReference type="Pfam" id="PF20255"/>
    </source>
</evidence>
<reference evidence="11" key="2">
    <citation type="submission" date="2020-02" db="EMBL/GenBank/DDBJ databases">
        <authorList>
            <person name="Gilchrist C.L.M."/>
            <person name="Chooi Y.-H."/>
        </authorList>
    </citation>
    <scope>NUCLEOTIDE SEQUENCE</scope>
    <source>
        <strain evidence="11">MST-FP2251</strain>
    </source>
</reference>
<evidence type="ECO:0000256" key="3">
    <source>
        <dbReference type="ARBA" id="ARBA00022670"/>
    </source>
</evidence>
<organism evidence="11 12">
    <name type="scientific">Aspergillus nanangensis</name>
    <dbReference type="NCBI Taxonomy" id="2582783"/>
    <lineage>
        <taxon>Eukaryota</taxon>
        <taxon>Fungi</taxon>
        <taxon>Dikarya</taxon>
        <taxon>Ascomycota</taxon>
        <taxon>Pezizomycotina</taxon>
        <taxon>Eurotiomycetes</taxon>
        <taxon>Eurotiomycetidae</taxon>
        <taxon>Eurotiales</taxon>
        <taxon>Aspergillaceae</taxon>
        <taxon>Aspergillus</taxon>
        <taxon>Aspergillus subgen. Circumdati</taxon>
    </lineage>
</organism>
<evidence type="ECO:0000256" key="7">
    <source>
        <dbReference type="SAM" id="Coils"/>
    </source>
</evidence>
<evidence type="ECO:0000313" key="12">
    <source>
        <dbReference type="Proteomes" id="UP001194746"/>
    </source>
</evidence>